<dbReference type="KEGG" id="mrub:DEO27_015470"/>
<gene>
    <name evidence="1" type="ORF">DEO27_015470</name>
</gene>
<dbReference type="RefSeq" id="WP_112573904.1">
    <property type="nucleotide sequence ID" value="NZ_CP043450.1"/>
</dbReference>
<dbReference type="Proteomes" id="UP000251402">
    <property type="component" value="Chromosome"/>
</dbReference>
<proteinExistence type="predicted"/>
<dbReference type="OrthoDB" id="1095195at2"/>
<sequence length="473" mass="52886">MKFNPITICVLLILAFCSCKKDLGNYKYSPPTEPIVVNLQDATVDATIGDTLVLQPYISFKDADPTKDLDFDWRISIQEEARDIHYTGYPLKVVYSLAPGVRAAKLTVTDKRNSMKYFYDFKISGKTQFSKGLAVLSVQDGITKLSFVKADTIGVLPDLYFALHHENLPETPLQLFARPVFYQPGTVQDYWVICADANKSSVIIDGSTMLKKRDFPGQFFSPPATIKPEAFEATKGWVSGVINDKLYLSVTSTAPFAEDWGKFANPVAGNYELSPYFSNTSNFFFGYDKKRSAFVSFSPSGAYLDTLYTVTGTAFNPQKLGMKDLLFMKPVSGRNYAFMKSNDGQIYEFSFNVDMDDYSNTRIISADDKRIFKGAALVNADTKWQRSYLDVFYFTSNDKIYRYNPINQDLRTLDANFGGKKVTMLKLDDNDNKLIVGVDGALMFLDISVGVNGTIKRTVTGIPGAPVDEVSKN</sequence>
<organism evidence="1 2">
    <name type="scientific">Mucilaginibacter rubeus</name>
    <dbReference type="NCBI Taxonomy" id="2027860"/>
    <lineage>
        <taxon>Bacteria</taxon>
        <taxon>Pseudomonadati</taxon>
        <taxon>Bacteroidota</taxon>
        <taxon>Sphingobacteriia</taxon>
        <taxon>Sphingobacteriales</taxon>
        <taxon>Sphingobacteriaceae</taxon>
        <taxon>Mucilaginibacter</taxon>
    </lineage>
</organism>
<dbReference type="AlphaFoldDB" id="A0A5C1I080"/>
<accession>A0A5C1I080</accession>
<protein>
    <recommendedName>
        <fullName evidence="3">PKD-like family protein</fullName>
    </recommendedName>
</protein>
<keyword evidence="2" id="KW-1185">Reference proteome</keyword>
<evidence type="ECO:0000313" key="1">
    <source>
        <dbReference type="EMBL" id="QEM11365.1"/>
    </source>
</evidence>
<reference evidence="1" key="1">
    <citation type="submission" date="2019-08" db="EMBL/GenBank/DDBJ databases">
        <title>Comparative genome analysis confer to the adaptation heavy metal polluted environment.</title>
        <authorList>
            <person name="Li Y."/>
        </authorList>
    </citation>
    <scope>NUCLEOTIDE SEQUENCE [LARGE SCALE GENOMIC DNA]</scope>
    <source>
        <strain evidence="1">P1</strain>
    </source>
</reference>
<dbReference type="InterPro" id="IPR032183">
    <property type="entry name" value="PKD-like"/>
</dbReference>
<evidence type="ECO:0000313" key="2">
    <source>
        <dbReference type="Proteomes" id="UP000251402"/>
    </source>
</evidence>
<dbReference type="PROSITE" id="PS51257">
    <property type="entry name" value="PROKAR_LIPOPROTEIN"/>
    <property type="match status" value="1"/>
</dbReference>
<dbReference type="EMBL" id="CP043450">
    <property type="protein sequence ID" value="QEM11365.1"/>
    <property type="molecule type" value="Genomic_DNA"/>
</dbReference>
<evidence type="ECO:0008006" key="3">
    <source>
        <dbReference type="Google" id="ProtNLM"/>
    </source>
</evidence>
<name>A0A5C1I080_9SPHI</name>
<dbReference type="Pfam" id="PF16407">
    <property type="entry name" value="PKD_2"/>
    <property type="match status" value="1"/>
</dbReference>